<dbReference type="SMART" id="SM00448">
    <property type="entry name" value="REC"/>
    <property type="match status" value="1"/>
</dbReference>
<reference evidence="3 4" key="1">
    <citation type="submission" date="2020-06" db="EMBL/GenBank/DDBJ databases">
        <authorList>
            <person name="Grouzdev D.S."/>
        </authorList>
    </citation>
    <scope>NUCLEOTIDE SEQUENCE [LARGE SCALE GENOMIC DNA]</scope>
    <source>
        <strain evidence="3 4">HO-A22</strain>
    </source>
</reference>
<dbReference type="InterPro" id="IPR001789">
    <property type="entry name" value="Sig_transdc_resp-reg_receiver"/>
</dbReference>
<organism evidence="3 4">
    <name type="scientific">Ensifer oleiphilus</name>
    <dbReference type="NCBI Taxonomy" id="2742698"/>
    <lineage>
        <taxon>Bacteria</taxon>
        <taxon>Pseudomonadati</taxon>
        <taxon>Pseudomonadota</taxon>
        <taxon>Alphaproteobacteria</taxon>
        <taxon>Hyphomicrobiales</taxon>
        <taxon>Rhizobiaceae</taxon>
        <taxon>Sinorhizobium/Ensifer group</taxon>
        <taxon>Ensifer</taxon>
    </lineage>
</organism>
<name>A0A7Y6Q6B8_9HYPH</name>
<dbReference type="EMBL" id="JABWDU010000002">
    <property type="protein sequence ID" value="NVD39670.1"/>
    <property type="molecule type" value="Genomic_DNA"/>
</dbReference>
<feature type="domain" description="Response regulatory" evidence="2">
    <location>
        <begin position="12"/>
        <end position="128"/>
    </location>
</feature>
<evidence type="ECO:0000256" key="1">
    <source>
        <dbReference type="PROSITE-ProRule" id="PRU00169"/>
    </source>
</evidence>
<dbReference type="AlphaFoldDB" id="A0A7Y6Q6B8"/>
<dbReference type="Proteomes" id="UP000520198">
    <property type="component" value="Unassembled WGS sequence"/>
</dbReference>
<proteinExistence type="predicted"/>
<feature type="modified residue" description="4-aspartylphosphate" evidence="1">
    <location>
        <position position="62"/>
    </location>
</feature>
<gene>
    <name evidence="3" type="ORF">HT585_12435</name>
</gene>
<comment type="caution">
    <text evidence="3">The sequence shown here is derived from an EMBL/GenBank/DDBJ whole genome shotgun (WGS) entry which is preliminary data.</text>
</comment>
<dbReference type="Pfam" id="PF00072">
    <property type="entry name" value="Response_reg"/>
    <property type="match status" value="1"/>
</dbReference>
<evidence type="ECO:0000313" key="3">
    <source>
        <dbReference type="EMBL" id="NVD39670.1"/>
    </source>
</evidence>
<dbReference type="RefSeq" id="WP_176353166.1">
    <property type="nucleotide sequence ID" value="NZ_JABWDU010000002.1"/>
</dbReference>
<accession>A0A7Y6Q6B8</accession>
<evidence type="ECO:0000259" key="2">
    <source>
        <dbReference type="PROSITE" id="PS50110"/>
    </source>
</evidence>
<evidence type="ECO:0000313" key="4">
    <source>
        <dbReference type="Proteomes" id="UP000520198"/>
    </source>
</evidence>
<dbReference type="InterPro" id="IPR011006">
    <property type="entry name" value="CheY-like_superfamily"/>
</dbReference>
<dbReference type="Gene3D" id="3.40.50.2300">
    <property type="match status" value="1"/>
</dbReference>
<keyword evidence="1" id="KW-0597">Phosphoprotein</keyword>
<keyword evidence="4" id="KW-1185">Reference proteome</keyword>
<dbReference type="PROSITE" id="PS50110">
    <property type="entry name" value="RESPONSE_REGULATORY"/>
    <property type="match status" value="1"/>
</dbReference>
<dbReference type="GO" id="GO:0000160">
    <property type="term" value="P:phosphorelay signal transduction system"/>
    <property type="evidence" value="ECO:0007669"/>
    <property type="project" value="InterPro"/>
</dbReference>
<sequence length="128" mass="13936">MPTIEIPPSIRTVLVLEDNFIIAMDAEEILTSIGISNVQIATNAEQAMQLISAQTFDFIMLDVNLENETSFAVADAIIARGLCFGFTSGYGNADIFPVHLRGVPRIDKPFNEISIGHLIATATRREGV</sequence>
<protein>
    <submittedName>
        <fullName evidence="3">Response regulator</fullName>
    </submittedName>
</protein>
<dbReference type="SUPFAM" id="SSF52172">
    <property type="entry name" value="CheY-like"/>
    <property type="match status" value="1"/>
</dbReference>